<dbReference type="Gene3D" id="3.40.1380.10">
    <property type="match status" value="1"/>
</dbReference>
<proteinExistence type="inferred from homology"/>
<dbReference type="SUPFAM" id="SSF52943">
    <property type="entry name" value="ATP synthase (F1-ATPase), gamma subunit"/>
    <property type="match status" value="1"/>
</dbReference>
<evidence type="ECO:0000256" key="4">
    <source>
        <dbReference type="ARBA" id="ARBA00022448"/>
    </source>
</evidence>
<keyword evidence="5" id="KW-0375">Hydrogen ion transport</keyword>
<keyword evidence="8" id="KW-0139">CF(1)</keyword>
<dbReference type="EMBL" id="LCNH01000010">
    <property type="protein sequence ID" value="KKU50990.1"/>
    <property type="molecule type" value="Genomic_DNA"/>
</dbReference>
<organism evidence="10 11">
    <name type="scientific">candidate division WWE3 bacterium GW2011_GWC1_47_10</name>
    <dbReference type="NCBI Taxonomy" id="1619122"/>
    <lineage>
        <taxon>Bacteria</taxon>
        <taxon>Katanobacteria</taxon>
    </lineage>
</organism>
<dbReference type="GO" id="GO:0046933">
    <property type="term" value="F:proton-transporting ATP synthase activity, rotational mechanism"/>
    <property type="evidence" value="ECO:0007669"/>
    <property type="project" value="InterPro"/>
</dbReference>
<keyword evidence="7" id="KW-0472">Membrane</keyword>
<sequence>MLDIREVKNELLVLSELKTLVETYQEIAATRMRKIKSSVLLTREYLTGLNEVFQQIRYFYKKGRYKSVPRGNGKTVSVLLSANTMLYGDIIRKNFERFANDILSESCDAAIVGRVGYKMYKSAQQQLPAAAYFDFSDSGSDPTNLKKLINHVIKYDKIRVYHGQFKDILAQVPQKTLISEELISQADTIRQNELYIFEPSLSQIMAFFESQILASVFEQTVYESNLSKFASRMINLDVATEHINKKIYSVGMQSQLTKHKIAGTKQMTLLSGVLRSGGGVWA</sequence>
<comment type="caution">
    <text evidence="10">The sequence shown here is derived from an EMBL/GenBank/DDBJ whole genome shotgun (WGS) entry which is preliminary data.</text>
</comment>
<evidence type="ECO:0000256" key="3">
    <source>
        <dbReference type="ARBA" id="ARBA00007681"/>
    </source>
</evidence>
<keyword evidence="9" id="KW-0066">ATP synthesis</keyword>
<dbReference type="AlphaFoldDB" id="A0A0G1U026"/>
<protein>
    <recommendedName>
        <fullName evidence="12">ATP synthase gamma chain</fullName>
    </recommendedName>
</protein>
<evidence type="ECO:0000256" key="9">
    <source>
        <dbReference type="ARBA" id="ARBA00023310"/>
    </source>
</evidence>
<keyword evidence="4" id="KW-0813">Transport</keyword>
<accession>A0A0G1U026</accession>
<name>A0A0G1U026_UNCKA</name>
<keyword evidence="6" id="KW-0406">Ion transport</keyword>
<evidence type="ECO:0008006" key="12">
    <source>
        <dbReference type="Google" id="ProtNLM"/>
    </source>
</evidence>
<comment type="subcellular location">
    <subcellularLocation>
        <location evidence="2">Membrane</location>
        <topology evidence="2">Peripheral membrane protein</topology>
    </subcellularLocation>
</comment>
<evidence type="ECO:0000256" key="2">
    <source>
        <dbReference type="ARBA" id="ARBA00004170"/>
    </source>
</evidence>
<evidence type="ECO:0000313" key="11">
    <source>
        <dbReference type="Proteomes" id="UP000034873"/>
    </source>
</evidence>
<reference evidence="10 11" key="1">
    <citation type="journal article" date="2015" name="Nature">
        <title>rRNA introns, odd ribosomes, and small enigmatic genomes across a large radiation of phyla.</title>
        <authorList>
            <person name="Brown C.T."/>
            <person name="Hug L.A."/>
            <person name="Thomas B.C."/>
            <person name="Sharon I."/>
            <person name="Castelle C.J."/>
            <person name="Singh A."/>
            <person name="Wilkins M.J."/>
            <person name="Williams K.H."/>
            <person name="Banfield J.F."/>
        </authorList>
    </citation>
    <scope>NUCLEOTIDE SEQUENCE [LARGE SCALE GENOMIC DNA]</scope>
</reference>
<evidence type="ECO:0000256" key="7">
    <source>
        <dbReference type="ARBA" id="ARBA00023136"/>
    </source>
</evidence>
<dbReference type="Pfam" id="PF00231">
    <property type="entry name" value="ATP-synt"/>
    <property type="match status" value="1"/>
</dbReference>
<evidence type="ECO:0000313" key="10">
    <source>
        <dbReference type="EMBL" id="KKU50990.1"/>
    </source>
</evidence>
<comment type="similarity">
    <text evidence="3">Belongs to the ATPase gamma chain family.</text>
</comment>
<dbReference type="STRING" id="1619122.UX73_C0010G0017"/>
<gene>
    <name evidence="10" type="ORF">UX73_C0010G0017</name>
</gene>
<comment type="function">
    <text evidence="1">Produces ATP from ADP in the presence of a proton gradient across the membrane. The gamma chain is believed to be important in regulating ATPase activity and the flow of protons through the CF(0) complex.</text>
</comment>
<dbReference type="GO" id="GO:0045259">
    <property type="term" value="C:proton-transporting ATP synthase complex"/>
    <property type="evidence" value="ECO:0007669"/>
    <property type="project" value="UniProtKB-KW"/>
</dbReference>
<evidence type="ECO:0000256" key="5">
    <source>
        <dbReference type="ARBA" id="ARBA00022781"/>
    </source>
</evidence>
<evidence type="ECO:0000256" key="6">
    <source>
        <dbReference type="ARBA" id="ARBA00023065"/>
    </source>
</evidence>
<dbReference type="InterPro" id="IPR035968">
    <property type="entry name" value="ATP_synth_F1_ATPase_gsu"/>
</dbReference>
<dbReference type="InterPro" id="IPR000131">
    <property type="entry name" value="ATP_synth_F1_gsu"/>
</dbReference>
<dbReference type="Proteomes" id="UP000034873">
    <property type="component" value="Unassembled WGS sequence"/>
</dbReference>
<evidence type="ECO:0000256" key="8">
    <source>
        <dbReference type="ARBA" id="ARBA00023196"/>
    </source>
</evidence>
<evidence type="ECO:0000256" key="1">
    <source>
        <dbReference type="ARBA" id="ARBA00003456"/>
    </source>
</evidence>